<dbReference type="GO" id="GO:0003677">
    <property type="term" value="F:DNA binding"/>
    <property type="evidence" value="ECO:0007669"/>
    <property type="project" value="UniProtKB-KW"/>
</dbReference>
<dbReference type="Gene3D" id="3.30.890.10">
    <property type="entry name" value="Methyl-cpg-binding Protein 2, Chain A"/>
    <property type="match status" value="1"/>
</dbReference>
<dbReference type="PANTHER" id="PTHR12396">
    <property type="entry name" value="METHYL-CPG BINDING PROTEIN, MBD"/>
    <property type="match status" value="1"/>
</dbReference>
<dbReference type="EMBL" id="SDRB02002381">
    <property type="protein sequence ID" value="THG19545.1"/>
    <property type="molecule type" value="Genomic_DNA"/>
</dbReference>
<evidence type="ECO:0000256" key="1">
    <source>
        <dbReference type="ARBA" id="ARBA00004123"/>
    </source>
</evidence>
<name>A0A4S4ET06_CAMSN</name>
<protein>
    <recommendedName>
        <fullName evidence="6">MBD domain-containing protein</fullName>
    </recommendedName>
</protein>
<feature type="domain" description="MBD" evidence="6">
    <location>
        <begin position="50"/>
        <end position="125"/>
    </location>
</feature>
<accession>A0A4S4ET06</accession>
<evidence type="ECO:0000256" key="2">
    <source>
        <dbReference type="ARBA" id="ARBA00023015"/>
    </source>
</evidence>
<reference evidence="7 8" key="1">
    <citation type="journal article" date="2018" name="Proc. Natl. Acad. Sci. U.S.A.">
        <title>Draft genome sequence of Camellia sinensis var. sinensis provides insights into the evolution of the tea genome and tea quality.</title>
        <authorList>
            <person name="Wei C."/>
            <person name="Yang H."/>
            <person name="Wang S."/>
            <person name="Zhao J."/>
            <person name="Liu C."/>
            <person name="Gao L."/>
            <person name="Xia E."/>
            <person name="Lu Y."/>
            <person name="Tai Y."/>
            <person name="She G."/>
            <person name="Sun J."/>
            <person name="Cao H."/>
            <person name="Tong W."/>
            <person name="Gao Q."/>
            <person name="Li Y."/>
            <person name="Deng W."/>
            <person name="Jiang X."/>
            <person name="Wang W."/>
            <person name="Chen Q."/>
            <person name="Zhang S."/>
            <person name="Li H."/>
            <person name="Wu J."/>
            <person name="Wang P."/>
            <person name="Li P."/>
            <person name="Shi C."/>
            <person name="Zheng F."/>
            <person name="Jian J."/>
            <person name="Huang B."/>
            <person name="Shan D."/>
            <person name="Shi M."/>
            <person name="Fang C."/>
            <person name="Yue Y."/>
            <person name="Li F."/>
            <person name="Li D."/>
            <person name="Wei S."/>
            <person name="Han B."/>
            <person name="Jiang C."/>
            <person name="Yin Y."/>
            <person name="Xia T."/>
            <person name="Zhang Z."/>
            <person name="Bennetzen J.L."/>
            <person name="Zhao S."/>
            <person name="Wan X."/>
        </authorList>
    </citation>
    <scope>NUCLEOTIDE SEQUENCE [LARGE SCALE GENOMIC DNA]</scope>
    <source>
        <strain evidence="8">cv. Shuchazao</strain>
        <tissue evidence="7">Leaf</tissue>
    </source>
</reference>
<dbReference type="STRING" id="542762.A0A4S4ET06"/>
<dbReference type="PROSITE" id="PS50982">
    <property type="entry name" value="MBD"/>
    <property type="match status" value="1"/>
</dbReference>
<dbReference type="InterPro" id="IPR016177">
    <property type="entry name" value="DNA-bd_dom_sf"/>
</dbReference>
<dbReference type="SUPFAM" id="SSF54171">
    <property type="entry name" value="DNA-binding domain"/>
    <property type="match status" value="1"/>
</dbReference>
<evidence type="ECO:0000256" key="4">
    <source>
        <dbReference type="ARBA" id="ARBA00023163"/>
    </source>
</evidence>
<keyword evidence="2" id="KW-0805">Transcription regulation</keyword>
<dbReference type="GO" id="GO:0005634">
    <property type="term" value="C:nucleus"/>
    <property type="evidence" value="ECO:0007669"/>
    <property type="project" value="UniProtKB-SubCell"/>
</dbReference>
<gene>
    <name evidence="7" type="ORF">TEA_027451</name>
</gene>
<evidence type="ECO:0000313" key="7">
    <source>
        <dbReference type="EMBL" id="THG19545.1"/>
    </source>
</evidence>
<dbReference type="Pfam" id="PF01429">
    <property type="entry name" value="MBD"/>
    <property type="match status" value="1"/>
</dbReference>
<dbReference type="InterPro" id="IPR001739">
    <property type="entry name" value="Methyl_CpG_DNA-bd"/>
</dbReference>
<keyword evidence="3" id="KW-0238">DNA-binding</keyword>
<sequence>MDDNGASLSLSSSSSMMLIPLPLLTPDYHGGDSSLNRQLAVLPPTTATALFSSTASQFKLPPGWAVKKVLRSDGSRVDKYYYELGTRQKFRSLKAVERYLTGVEYTPSRKTYKLRNHFVSSGSRKMIISGGMVKLQLLILSKHQLNMGPTSP</sequence>
<dbReference type="PANTHER" id="PTHR12396:SF38">
    <property type="entry name" value="METHYL-CPG-BINDING DOMAIN-CONTAINING PROTEIN 7"/>
    <property type="match status" value="1"/>
</dbReference>
<evidence type="ECO:0000256" key="5">
    <source>
        <dbReference type="ARBA" id="ARBA00023242"/>
    </source>
</evidence>
<keyword evidence="8" id="KW-1185">Reference proteome</keyword>
<dbReference type="Proteomes" id="UP000306102">
    <property type="component" value="Unassembled WGS sequence"/>
</dbReference>
<dbReference type="AlphaFoldDB" id="A0A4S4ET06"/>
<keyword evidence="4" id="KW-0804">Transcription</keyword>
<comment type="subcellular location">
    <subcellularLocation>
        <location evidence="1">Nucleus</location>
    </subcellularLocation>
</comment>
<organism evidence="7 8">
    <name type="scientific">Camellia sinensis var. sinensis</name>
    <name type="common">China tea</name>
    <dbReference type="NCBI Taxonomy" id="542762"/>
    <lineage>
        <taxon>Eukaryota</taxon>
        <taxon>Viridiplantae</taxon>
        <taxon>Streptophyta</taxon>
        <taxon>Embryophyta</taxon>
        <taxon>Tracheophyta</taxon>
        <taxon>Spermatophyta</taxon>
        <taxon>Magnoliopsida</taxon>
        <taxon>eudicotyledons</taxon>
        <taxon>Gunneridae</taxon>
        <taxon>Pentapetalae</taxon>
        <taxon>asterids</taxon>
        <taxon>Ericales</taxon>
        <taxon>Theaceae</taxon>
        <taxon>Camellia</taxon>
    </lineage>
</organism>
<proteinExistence type="predicted"/>
<evidence type="ECO:0000256" key="3">
    <source>
        <dbReference type="ARBA" id="ARBA00023125"/>
    </source>
</evidence>
<comment type="caution">
    <text evidence="7">The sequence shown here is derived from an EMBL/GenBank/DDBJ whole genome shotgun (WGS) entry which is preliminary data.</text>
</comment>
<evidence type="ECO:0000259" key="6">
    <source>
        <dbReference type="PROSITE" id="PS50982"/>
    </source>
</evidence>
<keyword evidence="5" id="KW-0539">Nucleus</keyword>
<evidence type="ECO:0000313" key="8">
    <source>
        <dbReference type="Proteomes" id="UP000306102"/>
    </source>
</evidence>